<dbReference type="EMBL" id="JBICBT010001278">
    <property type="protein sequence ID" value="KAL3075382.1"/>
    <property type="molecule type" value="Genomic_DNA"/>
</dbReference>
<dbReference type="Proteomes" id="UP001620626">
    <property type="component" value="Unassembled WGS sequence"/>
</dbReference>
<protein>
    <submittedName>
        <fullName evidence="1">Uncharacterized protein</fullName>
    </submittedName>
</protein>
<comment type="caution">
    <text evidence="1">The sequence shown here is derived from an EMBL/GenBank/DDBJ whole genome shotgun (WGS) entry which is preliminary data.</text>
</comment>
<evidence type="ECO:0000313" key="1">
    <source>
        <dbReference type="EMBL" id="KAL3075382.1"/>
    </source>
</evidence>
<evidence type="ECO:0000313" key="2">
    <source>
        <dbReference type="Proteomes" id="UP001620626"/>
    </source>
</evidence>
<name>A0ABD2I5A0_9BILA</name>
<accession>A0ABD2I5A0</accession>
<dbReference type="AlphaFoldDB" id="A0ABD2I5A0"/>
<organism evidence="1 2">
    <name type="scientific">Heterodera trifolii</name>
    <dbReference type="NCBI Taxonomy" id="157864"/>
    <lineage>
        <taxon>Eukaryota</taxon>
        <taxon>Metazoa</taxon>
        <taxon>Ecdysozoa</taxon>
        <taxon>Nematoda</taxon>
        <taxon>Chromadorea</taxon>
        <taxon>Rhabditida</taxon>
        <taxon>Tylenchina</taxon>
        <taxon>Tylenchomorpha</taxon>
        <taxon>Tylenchoidea</taxon>
        <taxon>Heteroderidae</taxon>
        <taxon>Heteroderinae</taxon>
        <taxon>Heterodera</taxon>
    </lineage>
</organism>
<sequence>MKLDNKKGSFTSYSPPKFELFNWQTLRGPLKMPAKTLQNKNMARRTPLAFLPISDTQIGHSLASFRAINSSKQQPMDAMEHNLYAINHHCSSQ</sequence>
<keyword evidence="2" id="KW-1185">Reference proteome</keyword>
<reference evidence="1 2" key="1">
    <citation type="submission" date="2024-10" db="EMBL/GenBank/DDBJ databases">
        <authorList>
            <person name="Kim D."/>
        </authorList>
    </citation>
    <scope>NUCLEOTIDE SEQUENCE [LARGE SCALE GENOMIC DNA]</scope>
    <source>
        <strain evidence="1">BH-2024</strain>
    </source>
</reference>
<proteinExistence type="predicted"/>
<gene>
    <name evidence="1" type="ORF">niasHT_033612</name>
</gene>